<sequence>MITIDQKTKLGSPHSVQETLEIITAAAQDVSLSARRMGSSMVKLQDIRLLSRSMLDLTLSAEVIQVTPAHCVVEVSKSSGDLRAYKEVCQYGNMNAVCFIPV</sequence>
<name>A0A453NIU3_AEGTS</name>
<accession>A0A453NIU3</accession>
<evidence type="ECO:0000313" key="1">
    <source>
        <dbReference type="EnsemblPlants" id="AET6Gv20388600.16"/>
    </source>
</evidence>
<evidence type="ECO:0000313" key="2">
    <source>
        <dbReference type="Proteomes" id="UP000015105"/>
    </source>
</evidence>
<keyword evidence="2" id="KW-1185">Reference proteome</keyword>
<reference evidence="1" key="4">
    <citation type="submission" date="2019-03" db="UniProtKB">
        <authorList>
            <consortium name="EnsemblPlants"/>
        </authorList>
    </citation>
    <scope>IDENTIFICATION</scope>
</reference>
<reference evidence="1" key="5">
    <citation type="journal article" date="2021" name="G3 (Bethesda)">
        <title>Aegilops tauschii genome assembly Aet v5.0 features greater sequence contiguity and improved annotation.</title>
        <authorList>
            <person name="Wang L."/>
            <person name="Zhu T."/>
            <person name="Rodriguez J.C."/>
            <person name="Deal K.R."/>
            <person name="Dubcovsky J."/>
            <person name="McGuire P.E."/>
            <person name="Lux T."/>
            <person name="Spannagl M."/>
            <person name="Mayer K.F.X."/>
            <person name="Baldrich P."/>
            <person name="Meyers B.C."/>
            <person name="Huo N."/>
            <person name="Gu Y.Q."/>
            <person name="Zhou H."/>
            <person name="Devos K.M."/>
            <person name="Bennetzen J.L."/>
            <person name="Unver T."/>
            <person name="Budak H."/>
            <person name="Gulick P.J."/>
            <person name="Galiba G."/>
            <person name="Kalapos B."/>
            <person name="Nelson D.R."/>
            <person name="Li P."/>
            <person name="You F.M."/>
            <person name="Luo M.C."/>
            <person name="Dvorak J."/>
        </authorList>
    </citation>
    <scope>NUCLEOTIDE SEQUENCE [LARGE SCALE GENOMIC DNA]</scope>
    <source>
        <strain evidence="1">cv. AL8/78</strain>
    </source>
</reference>
<dbReference type="Gene3D" id="3.30.310.80">
    <property type="entry name" value="Kinase associated domain 1, KA1"/>
    <property type="match status" value="1"/>
</dbReference>
<organism evidence="1 2">
    <name type="scientific">Aegilops tauschii subsp. strangulata</name>
    <name type="common">Goatgrass</name>
    <dbReference type="NCBI Taxonomy" id="200361"/>
    <lineage>
        <taxon>Eukaryota</taxon>
        <taxon>Viridiplantae</taxon>
        <taxon>Streptophyta</taxon>
        <taxon>Embryophyta</taxon>
        <taxon>Tracheophyta</taxon>
        <taxon>Spermatophyta</taxon>
        <taxon>Magnoliopsida</taxon>
        <taxon>Liliopsida</taxon>
        <taxon>Poales</taxon>
        <taxon>Poaceae</taxon>
        <taxon>BOP clade</taxon>
        <taxon>Pooideae</taxon>
        <taxon>Triticodae</taxon>
        <taxon>Triticeae</taxon>
        <taxon>Triticinae</taxon>
        <taxon>Aegilops</taxon>
    </lineage>
</organism>
<dbReference type="Gramene" id="AET6Gv20388600.16">
    <property type="protein sequence ID" value="AET6Gv20388600.16"/>
    <property type="gene ID" value="AET6Gv20388600"/>
</dbReference>
<dbReference type="AlphaFoldDB" id="A0A453NIU3"/>
<proteinExistence type="predicted"/>
<protein>
    <submittedName>
        <fullName evidence="1">Uncharacterized protein</fullName>
    </submittedName>
</protein>
<reference evidence="2" key="1">
    <citation type="journal article" date="2014" name="Science">
        <title>Ancient hybridizations among the ancestral genomes of bread wheat.</title>
        <authorList>
            <consortium name="International Wheat Genome Sequencing Consortium,"/>
            <person name="Marcussen T."/>
            <person name="Sandve S.R."/>
            <person name="Heier L."/>
            <person name="Spannagl M."/>
            <person name="Pfeifer M."/>
            <person name="Jakobsen K.S."/>
            <person name="Wulff B.B."/>
            <person name="Steuernagel B."/>
            <person name="Mayer K.F."/>
            <person name="Olsen O.A."/>
        </authorList>
    </citation>
    <scope>NUCLEOTIDE SEQUENCE [LARGE SCALE GENOMIC DNA]</scope>
    <source>
        <strain evidence="2">cv. AL8/78</strain>
    </source>
</reference>
<reference evidence="2" key="2">
    <citation type="journal article" date="2017" name="Nat. Plants">
        <title>The Aegilops tauschii genome reveals multiple impacts of transposons.</title>
        <authorList>
            <person name="Zhao G."/>
            <person name="Zou C."/>
            <person name="Li K."/>
            <person name="Wang K."/>
            <person name="Li T."/>
            <person name="Gao L."/>
            <person name="Zhang X."/>
            <person name="Wang H."/>
            <person name="Yang Z."/>
            <person name="Liu X."/>
            <person name="Jiang W."/>
            <person name="Mao L."/>
            <person name="Kong X."/>
            <person name="Jiao Y."/>
            <person name="Jia J."/>
        </authorList>
    </citation>
    <scope>NUCLEOTIDE SEQUENCE [LARGE SCALE GENOMIC DNA]</scope>
    <source>
        <strain evidence="2">cv. AL8/78</strain>
    </source>
</reference>
<dbReference type="EnsemblPlants" id="AET6Gv20388600.16">
    <property type="protein sequence ID" value="AET6Gv20388600.16"/>
    <property type="gene ID" value="AET6Gv20388600"/>
</dbReference>
<dbReference type="Proteomes" id="UP000015105">
    <property type="component" value="Chromosome 6D"/>
</dbReference>
<reference evidence="1" key="3">
    <citation type="journal article" date="2017" name="Nature">
        <title>Genome sequence of the progenitor of the wheat D genome Aegilops tauschii.</title>
        <authorList>
            <person name="Luo M.C."/>
            <person name="Gu Y.Q."/>
            <person name="Puiu D."/>
            <person name="Wang H."/>
            <person name="Twardziok S.O."/>
            <person name="Deal K.R."/>
            <person name="Huo N."/>
            <person name="Zhu T."/>
            <person name="Wang L."/>
            <person name="Wang Y."/>
            <person name="McGuire P.E."/>
            <person name="Liu S."/>
            <person name="Long H."/>
            <person name="Ramasamy R.K."/>
            <person name="Rodriguez J.C."/>
            <person name="Van S.L."/>
            <person name="Yuan L."/>
            <person name="Wang Z."/>
            <person name="Xia Z."/>
            <person name="Xiao L."/>
            <person name="Anderson O.D."/>
            <person name="Ouyang S."/>
            <person name="Liang Y."/>
            <person name="Zimin A.V."/>
            <person name="Pertea G."/>
            <person name="Qi P."/>
            <person name="Bennetzen J.L."/>
            <person name="Dai X."/>
            <person name="Dawson M.W."/>
            <person name="Muller H.G."/>
            <person name="Kugler K."/>
            <person name="Rivarola-Duarte L."/>
            <person name="Spannagl M."/>
            <person name="Mayer K.F.X."/>
            <person name="Lu F.H."/>
            <person name="Bevan M.W."/>
            <person name="Leroy P."/>
            <person name="Li P."/>
            <person name="You F.M."/>
            <person name="Sun Q."/>
            <person name="Liu Z."/>
            <person name="Lyons E."/>
            <person name="Wicker T."/>
            <person name="Salzberg S.L."/>
            <person name="Devos K.M."/>
            <person name="Dvorak J."/>
        </authorList>
    </citation>
    <scope>NUCLEOTIDE SEQUENCE [LARGE SCALE GENOMIC DNA]</scope>
    <source>
        <strain evidence="1">cv. AL8/78</strain>
    </source>
</reference>